<accession>A0ABW2IJS6</accession>
<keyword evidence="1" id="KW-1133">Transmembrane helix</keyword>
<reference evidence="4" key="1">
    <citation type="journal article" date="2019" name="Int. J. Syst. Evol. Microbiol.">
        <title>The Global Catalogue of Microorganisms (GCM) 10K type strain sequencing project: providing services to taxonomists for standard genome sequencing and annotation.</title>
        <authorList>
            <consortium name="The Broad Institute Genomics Platform"/>
            <consortium name="The Broad Institute Genome Sequencing Center for Infectious Disease"/>
            <person name="Wu L."/>
            <person name="Ma J."/>
        </authorList>
    </citation>
    <scope>NUCLEOTIDE SEQUENCE [LARGE SCALE GENOMIC DNA]</scope>
    <source>
        <strain evidence="4">CCUG 51308</strain>
    </source>
</reference>
<evidence type="ECO:0000313" key="4">
    <source>
        <dbReference type="Proteomes" id="UP001596492"/>
    </source>
</evidence>
<name>A0ABW2IJS6_9PROT</name>
<evidence type="ECO:0000313" key="3">
    <source>
        <dbReference type="EMBL" id="MFC7291262.1"/>
    </source>
</evidence>
<protein>
    <submittedName>
        <fullName evidence="3">TadE/TadG family type IV pilus assembly protein</fullName>
    </submittedName>
</protein>
<dbReference type="Pfam" id="PF07811">
    <property type="entry name" value="TadE"/>
    <property type="match status" value="1"/>
</dbReference>
<dbReference type="InterPro" id="IPR012495">
    <property type="entry name" value="TadE-like_dom"/>
</dbReference>
<keyword evidence="1" id="KW-0472">Membrane</keyword>
<evidence type="ECO:0000256" key="1">
    <source>
        <dbReference type="SAM" id="Phobius"/>
    </source>
</evidence>
<proteinExistence type="predicted"/>
<organism evidence="3 4">
    <name type="scientific">Hirschia litorea</name>
    <dbReference type="NCBI Taxonomy" id="1199156"/>
    <lineage>
        <taxon>Bacteria</taxon>
        <taxon>Pseudomonadati</taxon>
        <taxon>Pseudomonadota</taxon>
        <taxon>Alphaproteobacteria</taxon>
        <taxon>Hyphomonadales</taxon>
        <taxon>Hyphomonadaceae</taxon>
        <taxon>Hirschia</taxon>
    </lineage>
</organism>
<dbReference type="RefSeq" id="WP_382166455.1">
    <property type="nucleotide sequence ID" value="NZ_JBHTBR010000002.1"/>
</dbReference>
<feature type="transmembrane region" description="Helical" evidence="1">
    <location>
        <begin position="21"/>
        <end position="42"/>
    </location>
</feature>
<dbReference type="EMBL" id="JBHTBR010000002">
    <property type="protein sequence ID" value="MFC7291262.1"/>
    <property type="molecule type" value="Genomic_DNA"/>
</dbReference>
<dbReference type="Proteomes" id="UP001596492">
    <property type="component" value="Unassembled WGS sequence"/>
</dbReference>
<keyword evidence="4" id="KW-1185">Reference proteome</keyword>
<sequence>MKKHLFQRFWKNKDGVAALEFALILPLIAILYFGTIEVSFLVESDRRVTATASTIADLVARTNEVNYCEIEDVFYASSRIIRPSDSKLVKLRVSSVVEDPNNGNAVVEWSQARGGQTPYNKGKKLTVDAGIMPTSGSVILAEVEYKYDTPFQYIIPSTSTLQQSFYLRPRQSEKVIWVGSTSDPGNC</sequence>
<evidence type="ECO:0000259" key="2">
    <source>
        <dbReference type="Pfam" id="PF07811"/>
    </source>
</evidence>
<keyword evidence="1" id="KW-0812">Transmembrane</keyword>
<feature type="domain" description="TadE-like" evidence="2">
    <location>
        <begin position="15"/>
        <end position="56"/>
    </location>
</feature>
<comment type="caution">
    <text evidence="3">The sequence shown here is derived from an EMBL/GenBank/DDBJ whole genome shotgun (WGS) entry which is preliminary data.</text>
</comment>
<gene>
    <name evidence="3" type="ORF">ACFQS8_06515</name>
</gene>